<evidence type="ECO:0000259" key="1">
    <source>
        <dbReference type="PROSITE" id="PS50853"/>
    </source>
</evidence>
<dbReference type="CDD" id="cd00063">
    <property type="entry name" value="FN3"/>
    <property type="match status" value="1"/>
</dbReference>
<evidence type="ECO:0000313" key="2">
    <source>
        <dbReference type="EMBL" id="KAH3819521.1"/>
    </source>
</evidence>
<dbReference type="InterPro" id="IPR003961">
    <property type="entry name" value="FN3_dom"/>
</dbReference>
<dbReference type="AlphaFoldDB" id="A0A9D4GQ72"/>
<feature type="domain" description="Fibronectin type-III" evidence="1">
    <location>
        <begin position="1"/>
        <end position="71"/>
    </location>
</feature>
<proteinExistence type="predicted"/>
<sequence>MEWEPSENGGVPETYTLLWKEENKPYWNAITIPSATTSFYLQDLTPGKKYKVKLAAGNIAGKSNGTDIVAF</sequence>
<accession>A0A9D4GQ72</accession>
<comment type="caution">
    <text evidence="2">The sequence shown here is derived from an EMBL/GenBank/DDBJ whole genome shotgun (WGS) entry which is preliminary data.</text>
</comment>
<dbReference type="SUPFAM" id="SSF49265">
    <property type="entry name" value="Fibronectin type III"/>
    <property type="match status" value="1"/>
</dbReference>
<organism evidence="2 3">
    <name type="scientific">Dreissena polymorpha</name>
    <name type="common">Zebra mussel</name>
    <name type="synonym">Mytilus polymorpha</name>
    <dbReference type="NCBI Taxonomy" id="45954"/>
    <lineage>
        <taxon>Eukaryota</taxon>
        <taxon>Metazoa</taxon>
        <taxon>Spiralia</taxon>
        <taxon>Lophotrochozoa</taxon>
        <taxon>Mollusca</taxon>
        <taxon>Bivalvia</taxon>
        <taxon>Autobranchia</taxon>
        <taxon>Heteroconchia</taxon>
        <taxon>Euheterodonta</taxon>
        <taxon>Imparidentia</taxon>
        <taxon>Neoheterodontei</taxon>
        <taxon>Myida</taxon>
        <taxon>Dreissenoidea</taxon>
        <taxon>Dreissenidae</taxon>
        <taxon>Dreissena</taxon>
    </lineage>
</organism>
<dbReference type="InterPro" id="IPR036116">
    <property type="entry name" value="FN3_sf"/>
</dbReference>
<dbReference type="PROSITE" id="PS50853">
    <property type="entry name" value="FN3"/>
    <property type="match status" value="1"/>
</dbReference>
<protein>
    <recommendedName>
        <fullName evidence="1">Fibronectin type-III domain-containing protein</fullName>
    </recommendedName>
</protein>
<dbReference type="InterPro" id="IPR013783">
    <property type="entry name" value="Ig-like_fold"/>
</dbReference>
<dbReference type="Pfam" id="PF00041">
    <property type="entry name" value="fn3"/>
    <property type="match status" value="1"/>
</dbReference>
<dbReference type="Gene3D" id="2.60.40.10">
    <property type="entry name" value="Immunoglobulins"/>
    <property type="match status" value="1"/>
</dbReference>
<gene>
    <name evidence="2" type="ORF">DPMN_121259</name>
</gene>
<reference evidence="2" key="1">
    <citation type="journal article" date="2019" name="bioRxiv">
        <title>The Genome of the Zebra Mussel, Dreissena polymorpha: A Resource for Invasive Species Research.</title>
        <authorList>
            <person name="McCartney M.A."/>
            <person name="Auch B."/>
            <person name="Kono T."/>
            <person name="Mallez S."/>
            <person name="Zhang Y."/>
            <person name="Obille A."/>
            <person name="Becker A."/>
            <person name="Abrahante J.E."/>
            <person name="Garbe J."/>
            <person name="Badalamenti J.P."/>
            <person name="Herman A."/>
            <person name="Mangelson H."/>
            <person name="Liachko I."/>
            <person name="Sullivan S."/>
            <person name="Sone E.D."/>
            <person name="Koren S."/>
            <person name="Silverstein K.A.T."/>
            <person name="Beckman K.B."/>
            <person name="Gohl D.M."/>
        </authorList>
    </citation>
    <scope>NUCLEOTIDE SEQUENCE</scope>
    <source>
        <strain evidence="2">Duluth1</strain>
        <tissue evidence="2">Whole animal</tissue>
    </source>
</reference>
<dbReference type="EMBL" id="JAIWYP010000005">
    <property type="protein sequence ID" value="KAH3819521.1"/>
    <property type="molecule type" value="Genomic_DNA"/>
</dbReference>
<name>A0A9D4GQ72_DREPO</name>
<dbReference type="Proteomes" id="UP000828390">
    <property type="component" value="Unassembled WGS sequence"/>
</dbReference>
<reference evidence="2" key="2">
    <citation type="submission" date="2020-11" db="EMBL/GenBank/DDBJ databases">
        <authorList>
            <person name="McCartney M.A."/>
            <person name="Auch B."/>
            <person name="Kono T."/>
            <person name="Mallez S."/>
            <person name="Becker A."/>
            <person name="Gohl D.M."/>
            <person name="Silverstein K.A.T."/>
            <person name="Koren S."/>
            <person name="Bechman K.B."/>
            <person name="Herman A."/>
            <person name="Abrahante J.E."/>
            <person name="Garbe J."/>
        </authorList>
    </citation>
    <scope>NUCLEOTIDE SEQUENCE</scope>
    <source>
        <strain evidence="2">Duluth1</strain>
        <tissue evidence="2">Whole animal</tissue>
    </source>
</reference>
<evidence type="ECO:0000313" key="3">
    <source>
        <dbReference type="Proteomes" id="UP000828390"/>
    </source>
</evidence>
<keyword evidence="3" id="KW-1185">Reference proteome</keyword>